<gene>
    <name evidence="1" type="ORF">GpSGHVEth026</name>
</gene>
<dbReference type="Proteomes" id="UP000282469">
    <property type="component" value="Segment"/>
</dbReference>
<evidence type="ECO:0000313" key="1">
    <source>
        <dbReference type="EMBL" id="AMB48630.1"/>
    </source>
</evidence>
<dbReference type="EMBL" id="KU050077">
    <property type="protein sequence ID" value="AMB48630.1"/>
    <property type="molecule type" value="Genomic_DNA"/>
</dbReference>
<protein>
    <submittedName>
        <fullName evidence="1">Putative surface protein</fullName>
    </submittedName>
</protein>
<proteinExistence type="predicted"/>
<name>A0A0Y0JHT8_GHVS</name>
<organism evidence="1 2">
    <name type="scientific">Glossina hytrovirus (isolate Glossina pallidipes/Ethiopia/Seibersdorf/-)</name>
    <name type="common">GHV</name>
    <dbReference type="NCBI Taxonomy" id="379529"/>
    <lineage>
        <taxon>Viruses</taxon>
        <taxon>Viruses incertae sedis</taxon>
        <taxon>Naldaviricetes</taxon>
        <taxon>Lefavirales</taxon>
        <taxon>Hytrosaviridae</taxon>
        <taxon>Glossinavirus</taxon>
        <taxon>Glossinavirus glopallidipedis</taxon>
    </lineage>
</organism>
<accession>A0A0Y0JHT8</accession>
<evidence type="ECO:0000313" key="2">
    <source>
        <dbReference type="Proteomes" id="UP000282469"/>
    </source>
</evidence>
<reference evidence="1 2" key="1">
    <citation type="journal article" date="2016" name="J. Gen. Virol.">
        <title>Comprehensive annotation of Glossina pallidipes salivary gland hypertrophy virus from Ethiopian tsetse flies: a proteogenomics approach.</title>
        <authorList>
            <person name="Abd-Alla A.M."/>
            <person name="Kariithi H.M."/>
            <person name="Cousserans F."/>
            <person name="Parker N.J."/>
            <person name="Ince I.A."/>
            <person name="Scully E.D."/>
            <person name="Boeren S."/>
            <person name="Geib S.M."/>
            <person name="Mekonnen S."/>
            <person name="Vlak J.M."/>
            <person name="Parker A.G."/>
            <person name="Vreysen M.J."/>
            <person name="Bergoin M."/>
        </authorList>
    </citation>
    <scope>NUCLEOTIDE SEQUENCE [LARGE SCALE GENOMIC DNA]</scope>
    <source>
        <strain evidence="1 2">Ethiopian</strain>
    </source>
</reference>
<organismHost>
    <name type="scientific">Glossina</name>
    <name type="common">tsetse flies</name>
    <dbReference type="NCBI Taxonomy" id="7393"/>
</organismHost>
<sequence length="348" mass="41117">MGNVLQRGTVGVIQQSDTAQLIPCKEDNRRRFVLSAKGDKINYMLSNDLVYNYTKELIITDSDTYPIDCDNWLVRLFPEVRRLIIEDVNFSQMLNLNNHSLDYLEIRYKLINSEFLQFNTRILNVYICENHNYNFLKSFNYLTKKPLSLYLYNVKNLSKKLLKEIYLTFFKNDGFTFIIDDMKYIDGILDQRAIVGLLDAENPETSTVRFEKRSQENNFILNKYYKYNVINIYSNKDLISIVNSIGDHHIVFILHNVPIIQMATYKKDFFIHLKRVVIIMSSNLVEFTFLLHLQTLVNVEKIILQNSTIFYTNNAYIKQLNSSLFEFNNCKKYDGIQLESIIDNDFTY</sequence>